<feature type="transmembrane region" description="Helical" evidence="1">
    <location>
        <begin position="87"/>
        <end position="104"/>
    </location>
</feature>
<feature type="transmembrane region" description="Helical" evidence="1">
    <location>
        <begin position="259"/>
        <end position="280"/>
    </location>
</feature>
<dbReference type="EMBL" id="BMER01000005">
    <property type="protein sequence ID" value="GGH00704.1"/>
    <property type="molecule type" value="Genomic_DNA"/>
</dbReference>
<feature type="transmembrane region" description="Helical" evidence="1">
    <location>
        <begin position="292"/>
        <end position="313"/>
    </location>
</feature>
<evidence type="ECO:0008006" key="4">
    <source>
        <dbReference type="Google" id="ProtNLM"/>
    </source>
</evidence>
<dbReference type="Pfam" id="PF13687">
    <property type="entry name" value="DUF4153"/>
    <property type="match status" value="1"/>
</dbReference>
<feature type="transmembrane region" description="Helical" evidence="1">
    <location>
        <begin position="325"/>
        <end position="345"/>
    </location>
</feature>
<feature type="transmembrane region" description="Helical" evidence="1">
    <location>
        <begin position="116"/>
        <end position="136"/>
    </location>
</feature>
<dbReference type="AlphaFoldDB" id="A0A917I142"/>
<gene>
    <name evidence="2" type="ORF">GCM10007415_40810</name>
</gene>
<keyword evidence="1" id="KW-0812">Transmembrane</keyword>
<proteinExistence type="predicted"/>
<sequence>MLHRMKLPSLGNLYKNAIIVFKRFPTLFVTVVFATALCCFLLDEPAIGNATKNKLWQLLATCNLLFTLGLSVDLFAESKTYTPIRKWVLRVAAMVLCLLLYTVLDPSEYHTDVVRFGLFAFAFHQLVAFAPFITHNGSNNFWHFNKSIFLRFLTAALYSLTLFVGLAIAIFAVEELFNLDLPSKIYSQLFAVIAIGFNTLFFLAGVPTAFDRETLGAQYPKGLKIFTQYVLIPLMTIYLGILLIYEIKILADWELPKGIVATLIMGYAVFGILSLLLVWPIKSDAGNRWVRLFSQFFYLTLIPLLALLAFAIYKRVANYGFTEERHILLVLGLWLAGISGYSLLFRKDNIKLIPMSLFAVALLSTFGPQSAANISRQSQQTRLAEMQRVETTEDTDQAANIVSYLVDTHGLQSLQDFTETDLGVLDKEITEKHAELSRYSINSLKRDTIFTLLNISPGGAGMGRYLYITRDDHGLMPISGYNYGYRVESYQAASAEVRIGSHRCEVVLDQETREVTIEMDNDSTIVFSLVPLIDEIYQAYKDGRLTKRADGGDQFSYPSDRMRLQKENSQFAVALMLEQLNGNFRTNRSRSDYGFSFSGYLLFKEK</sequence>
<evidence type="ECO:0000313" key="2">
    <source>
        <dbReference type="EMBL" id="GGH00704.1"/>
    </source>
</evidence>
<keyword evidence="1" id="KW-0472">Membrane</keyword>
<keyword evidence="3" id="KW-1185">Reference proteome</keyword>
<organism evidence="2 3">
    <name type="scientific">Parapedobacter pyrenivorans</name>
    <dbReference type="NCBI Taxonomy" id="1305674"/>
    <lineage>
        <taxon>Bacteria</taxon>
        <taxon>Pseudomonadati</taxon>
        <taxon>Bacteroidota</taxon>
        <taxon>Sphingobacteriia</taxon>
        <taxon>Sphingobacteriales</taxon>
        <taxon>Sphingobacteriaceae</taxon>
        <taxon>Parapedobacter</taxon>
    </lineage>
</organism>
<feature type="transmembrane region" description="Helical" evidence="1">
    <location>
        <begin position="185"/>
        <end position="206"/>
    </location>
</feature>
<keyword evidence="1" id="KW-1133">Transmembrane helix</keyword>
<feature type="transmembrane region" description="Helical" evidence="1">
    <location>
        <begin position="55"/>
        <end position="75"/>
    </location>
</feature>
<name>A0A917I142_9SPHI</name>
<accession>A0A917I142</accession>
<dbReference type="Proteomes" id="UP000660862">
    <property type="component" value="Unassembled WGS sequence"/>
</dbReference>
<reference evidence="2" key="1">
    <citation type="journal article" date="2014" name="Int. J. Syst. Evol. Microbiol.">
        <title>Complete genome sequence of Corynebacterium casei LMG S-19264T (=DSM 44701T), isolated from a smear-ripened cheese.</title>
        <authorList>
            <consortium name="US DOE Joint Genome Institute (JGI-PGF)"/>
            <person name="Walter F."/>
            <person name="Albersmeier A."/>
            <person name="Kalinowski J."/>
            <person name="Ruckert C."/>
        </authorList>
    </citation>
    <scope>NUCLEOTIDE SEQUENCE</scope>
    <source>
        <strain evidence="2">CGMCC 1.12195</strain>
    </source>
</reference>
<protein>
    <recommendedName>
        <fullName evidence="4">DUF4153 domain-containing protein</fullName>
    </recommendedName>
</protein>
<dbReference type="InterPro" id="IPR025291">
    <property type="entry name" value="DUF4153"/>
</dbReference>
<reference evidence="2" key="2">
    <citation type="submission" date="2020-09" db="EMBL/GenBank/DDBJ databases">
        <authorList>
            <person name="Sun Q."/>
            <person name="Zhou Y."/>
        </authorList>
    </citation>
    <scope>NUCLEOTIDE SEQUENCE</scope>
    <source>
        <strain evidence="2">CGMCC 1.12195</strain>
    </source>
</reference>
<evidence type="ECO:0000256" key="1">
    <source>
        <dbReference type="SAM" id="Phobius"/>
    </source>
</evidence>
<comment type="caution">
    <text evidence="2">The sequence shown here is derived from an EMBL/GenBank/DDBJ whole genome shotgun (WGS) entry which is preliminary data.</text>
</comment>
<evidence type="ECO:0000313" key="3">
    <source>
        <dbReference type="Proteomes" id="UP000660862"/>
    </source>
</evidence>
<feature type="transmembrane region" description="Helical" evidence="1">
    <location>
        <begin position="148"/>
        <end position="173"/>
    </location>
</feature>
<feature type="transmembrane region" description="Helical" evidence="1">
    <location>
        <begin position="226"/>
        <end position="247"/>
    </location>
</feature>
<feature type="transmembrane region" description="Helical" evidence="1">
    <location>
        <begin position="20"/>
        <end position="43"/>
    </location>
</feature>